<evidence type="ECO:0000313" key="3">
    <source>
        <dbReference type="Proteomes" id="UP001066276"/>
    </source>
</evidence>
<sequence length="190" mass="20892">MSGKTIAHRASPDLATCRSRHQNRLNTVCGSRYFYSLFCQSALPLRSTSHPLLFLQPHLYRAQIGGTRRQSSPAPAIARFCPGGWAWSRLRARPPPHVGAAGVPLREPPGPRGRQSRAGSRRSGAAQGPLQGGLEQRNTEPGVAQTQCTRDEQRQLRKQLLLRCFWPHRESSCGSASAPAASYFSAQKRP</sequence>
<feature type="region of interest" description="Disordered" evidence="1">
    <location>
        <begin position="97"/>
        <end position="152"/>
    </location>
</feature>
<evidence type="ECO:0000256" key="1">
    <source>
        <dbReference type="SAM" id="MobiDB-lite"/>
    </source>
</evidence>
<feature type="region of interest" description="Disordered" evidence="1">
    <location>
        <begin position="170"/>
        <end position="190"/>
    </location>
</feature>
<keyword evidence="3" id="KW-1185">Reference proteome</keyword>
<organism evidence="2 3">
    <name type="scientific">Pleurodeles waltl</name>
    <name type="common">Iberian ribbed newt</name>
    <dbReference type="NCBI Taxonomy" id="8319"/>
    <lineage>
        <taxon>Eukaryota</taxon>
        <taxon>Metazoa</taxon>
        <taxon>Chordata</taxon>
        <taxon>Craniata</taxon>
        <taxon>Vertebrata</taxon>
        <taxon>Euteleostomi</taxon>
        <taxon>Amphibia</taxon>
        <taxon>Batrachia</taxon>
        <taxon>Caudata</taxon>
        <taxon>Salamandroidea</taxon>
        <taxon>Salamandridae</taxon>
        <taxon>Pleurodelinae</taxon>
        <taxon>Pleurodeles</taxon>
    </lineage>
</organism>
<feature type="compositionally biased region" description="Low complexity" evidence="1">
    <location>
        <begin position="172"/>
        <end position="190"/>
    </location>
</feature>
<feature type="compositionally biased region" description="Low complexity" evidence="1">
    <location>
        <begin position="112"/>
        <end position="129"/>
    </location>
</feature>
<proteinExistence type="predicted"/>
<evidence type="ECO:0000313" key="2">
    <source>
        <dbReference type="EMBL" id="KAJ1130600.1"/>
    </source>
</evidence>
<gene>
    <name evidence="2" type="ORF">NDU88_008951</name>
</gene>
<dbReference type="AlphaFoldDB" id="A0AAV7PUH2"/>
<accession>A0AAV7PUH2</accession>
<dbReference type="EMBL" id="JANPWB010000011">
    <property type="protein sequence ID" value="KAJ1130600.1"/>
    <property type="molecule type" value="Genomic_DNA"/>
</dbReference>
<protein>
    <submittedName>
        <fullName evidence="2">Uncharacterized protein</fullName>
    </submittedName>
</protein>
<dbReference type="Proteomes" id="UP001066276">
    <property type="component" value="Chromosome 7"/>
</dbReference>
<reference evidence="2" key="1">
    <citation type="journal article" date="2022" name="bioRxiv">
        <title>Sequencing and chromosome-scale assembly of the giantPleurodeles waltlgenome.</title>
        <authorList>
            <person name="Brown T."/>
            <person name="Elewa A."/>
            <person name="Iarovenko S."/>
            <person name="Subramanian E."/>
            <person name="Araus A.J."/>
            <person name="Petzold A."/>
            <person name="Susuki M."/>
            <person name="Suzuki K.-i.T."/>
            <person name="Hayashi T."/>
            <person name="Toyoda A."/>
            <person name="Oliveira C."/>
            <person name="Osipova E."/>
            <person name="Leigh N.D."/>
            <person name="Simon A."/>
            <person name="Yun M.H."/>
        </authorList>
    </citation>
    <scope>NUCLEOTIDE SEQUENCE</scope>
    <source>
        <strain evidence="2">20211129_DDA</strain>
        <tissue evidence="2">Liver</tissue>
    </source>
</reference>
<name>A0AAV7PUH2_PLEWA</name>
<comment type="caution">
    <text evidence="2">The sequence shown here is derived from an EMBL/GenBank/DDBJ whole genome shotgun (WGS) entry which is preliminary data.</text>
</comment>